<dbReference type="GO" id="GO:0005507">
    <property type="term" value="F:copper ion binding"/>
    <property type="evidence" value="ECO:0007669"/>
    <property type="project" value="TreeGrafter"/>
</dbReference>
<accession>A0A433D2Y2</accession>
<evidence type="ECO:0000256" key="2">
    <source>
        <dbReference type="ARBA" id="ARBA00019014"/>
    </source>
</evidence>
<protein>
    <recommendedName>
        <fullName evidence="2">Copper homeostasis protein cutC homolog</fullName>
    </recommendedName>
</protein>
<organism evidence="3 4">
    <name type="scientific">Jimgerdemannia flammicorona</name>
    <dbReference type="NCBI Taxonomy" id="994334"/>
    <lineage>
        <taxon>Eukaryota</taxon>
        <taxon>Fungi</taxon>
        <taxon>Fungi incertae sedis</taxon>
        <taxon>Mucoromycota</taxon>
        <taxon>Mucoromycotina</taxon>
        <taxon>Endogonomycetes</taxon>
        <taxon>Endogonales</taxon>
        <taxon>Endogonaceae</taxon>
        <taxon>Jimgerdemannia</taxon>
    </lineage>
</organism>
<dbReference type="Proteomes" id="UP000268093">
    <property type="component" value="Unassembled WGS sequence"/>
</dbReference>
<evidence type="ECO:0000256" key="1">
    <source>
        <dbReference type="ARBA" id="ARBA00007768"/>
    </source>
</evidence>
<dbReference type="InterPro" id="IPR036822">
    <property type="entry name" value="CutC-like_dom_sf"/>
</dbReference>
<name>A0A433D2Y2_9FUNG</name>
<reference evidence="3 4" key="1">
    <citation type="journal article" date="2018" name="New Phytol.">
        <title>Phylogenomics of Endogonaceae and evolution of mycorrhizas within Mucoromycota.</title>
        <authorList>
            <person name="Chang Y."/>
            <person name="Desiro A."/>
            <person name="Na H."/>
            <person name="Sandor L."/>
            <person name="Lipzen A."/>
            <person name="Clum A."/>
            <person name="Barry K."/>
            <person name="Grigoriev I.V."/>
            <person name="Martin F.M."/>
            <person name="Stajich J.E."/>
            <person name="Smith M.E."/>
            <person name="Bonito G."/>
            <person name="Spatafora J.W."/>
        </authorList>
    </citation>
    <scope>NUCLEOTIDE SEQUENCE [LARGE SCALE GENOMIC DNA]</scope>
    <source>
        <strain evidence="3 4">GMNB39</strain>
    </source>
</reference>
<gene>
    <name evidence="3" type="ORF">BC936DRAFT_148574</name>
</gene>
<evidence type="ECO:0000313" key="4">
    <source>
        <dbReference type="Proteomes" id="UP000268093"/>
    </source>
</evidence>
<dbReference type="EMBL" id="RBNI01007740">
    <property type="protein sequence ID" value="RUP45133.1"/>
    <property type="molecule type" value="Genomic_DNA"/>
</dbReference>
<evidence type="ECO:0000313" key="3">
    <source>
        <dbReference type="EMBL" id="RUP45133.1"/>
    </source>
</evidence>
<comment type="similarity">
    <text evidence="1">Belongs to the CutC family.</text>
</comment>
<dbReference type="SUPFAM" id="SSF110395">
    <property type="entry name" value="CutC-like"/>
    <property type="match status" value="1"/>
</dbReference>
<keyword evidence="4" id="KW-1185">Reference proteome</keyword>
<dbReference type="Pfam" id="PF03932">
    <property type="entry name" value="CutC"/>
    <property type="match status" value="2"/>
</dbReference>
<dbReference type="OrthoDB" id="7392499at2759"/>
<dbReference type="InterPro" id="IPR005627">
    <property type="entry name" value="CutC-like"/>
</dbReference>
<dbReference type="PANTHER" id="PTHR12598:SF0">
    <property type="entry name" value="COPPER HOMEOSTASIS PROTEIN CUTC HOMOLOG"/>
    <property type="match status" value="1"/>
</dbReference>
<proteinExistence type="inferred from homology"/>
<sequence length="266" mass="28890">MISNLPPLSPPDNDGHQKTKDRGPYLASSLRPSILYSCRRVLKEHNLLQICLDSVAAAIVAEQSGADRVELCDNMLEGGTTPSAEVATSATQTTSSKSCARISMPPNRLALTASPSASFVRMAPSTKIGRALTFHRAFDVTVNPYEALEDLISIGVDRILTSGQDSSAWEGIDLIAELIEKAANRIIIMPGSGMTACLFGFMFNLVLFEERDLYDPHAPPSNCAARMSMVHNHLQESPSATSRRLSTAFTRRRSTSPARSLSRAPW</sequence>
<dbReference type="AlphaFoldDB" id="A0A433D2Y2"/>
<dbReference type="Gene3D" id="3.20.20.380">
    <property type="entry name" value="Copper homeostasis (CutC) domain"/>
    <property type="match status" value="2"/>
</dbReference>
<comment type="caution">
    <text evidence="3">The sequence shown here is derived from an EMBL/GenBank/DDBJ whole genome shotgun (WGS) entry which is preliminary data.</text>
</comment>
<dbReference type="PANTHER" id="PTHR12598">
    <property type="entry name" value="COPPER HOMEOSTASIS PROTEIN CUTC"/>
    <property type="match status" value="1"/>
</dbReference>